<name>A0A644ZE38_9ZZZZ</name>
<evidence type="ECO:0000313" key="1">
    <source>
        <dbReference type="EMBL" id="MPM38161.1"/>
    </source>
</evidence>
<organism evidence="1">
    <name type="scientific">bioreactor metagenome</name>
    <dbReference type="NCBI Taxonomy" id="1076179"/>
    <lineage>
        <taxon>unclassified sequences</taxon>
        <taxon>metagenomes</taxon>
        <taxon>ecological metagenomes</taxon>
    </lineage>
</organism>
<protein>
    <submittedName>
        <fullName evidence="1">Uncharacterized protein</fullName>
    </submittedName>
</protein>
<sequence length="70" mass="8572">MRNAQVIRYTVFYNFNLVQRYSVDAGKHLHGFVTHHHNFSSCFIDFEDDVFLQERRFFQNGMKNYGEWDF</sequence>
<dbReference type="AlphaFoldDB" id="A0A644ZE38"/>
<comment type="caution">
    <text evidence="1">The sequence shown here is derived from an EMBL/GenBank/DDBJ whole genome shotgun (WGS) entry which is preliminary data.</text>
</comment>
<accession>A0A644ZE38</accession>
<dbReference type="EMBL" id="VSSQ01008191">
    <property type="protein sequence ID" value="MPM38161.1"/>
    <property type="molecule type" value="Genomic_DNA"/>
</dbReference>
<gene>
    <name evidence="1" type="ORF">SDC9_84788</name>
</gene>
<proteinExistence type="predicted"/>
<reference evidence="1" key="1">
    <citation type="submission" date="2019-08" db="EMBL/GenBank/DDBJ databases">
        <authorList>
            <person name="Kucharzyk K."/>
            <person name="Murdoch R.W."/>
            <person name="Higgins S."/>
            <person name="Loffler F."/>
        </authorList>
    </citation>
    <scope>NUCLEOTIDE SEQUENCE</scope>
</reference>